<dbReference type="EMBL" id="AGRW01000052">
    <property type="protein sequence ID" value="EIC01109.1"/>
    <property type="molecule type" value="Genomic_DNA"/>
</dbReference>
<dbReference type="PATRIC" id="fig|907348.3.peg.2360"/>
<accession>H7EN45</accession>
<name>H7EN45_9SPIR</name>
<dbReference type="AlphaFoldDB" id="H7EN45"/>
<dbReference type="eggNOG" id="COG5293">
    <property type="taxonomic scope" value="Bacteria"/>
</dbReference>
<dbReference type="Proteomes" id="UP000003571">
    <property type="component" value="Unassembled WGS sequence"/>
</dbReference>
<dbReference type="SUPFAM" id="SSF53067">
    <property type="entry name" value="Actin-like ATPase domain"/>
    <property type="match status" value="1"/>
</dbReference>
<comment type="caution">
    <text evidence="1">The sequence shown here is derived from an EMBL/GenBank/DDBJ whole genome shotgun (WGS) entry which is preliminary data.</text>
</comment>
<protein>
    <recommendedName>
        <fullName evidence="3">Actin-like ATPase domain-containing protein</fullName>
    </recommendedName>
</protein>
<evidence type="ECO:0000313" key="2">
    <source>
        <dbReference type="Proteomes" id="UP000003571"/>
    </source>
</evidence>
<evidence type="ECO:0000313" key="1">
    <source>
        <dbReference type="EMBL" id="EIC01109.1"/>
    </source>
</evidence>
<gene>
    <name evidence="1" type="ORF">TresaDRAFT_0934</name>
</gene>
<proteinExistence type="predicted"/>
<keyword evidence="2" id="KW-1185">Reference proteome</keyword>
<sequence>MALRRVFTSRTEQQTQKIVIIGIDFGTSFTKVYFNQGGEVKQPIQFEVSGSKSYFLPTELYYNPTENKLYFHKDDNCEVLKYFKYSMINEGLFTSKELLQKNTAFNIKPEFLCSVYYLACLIKEVKKQISGILKTTDIKYTINMGCPVDNFSDKYKGAYDKAIAVAYQLSDVLTNDGMTIGDLFSYYDSHSQKEIPNIQTIPELYAEALWFIEQPSTGEGIYTILDIGGGTVDFASIAVSRTEEGEKKTKIYSQNVMPLGVEILLQYMYPNEYNSKRDSCIEYLKINNVHMPFGWEPKHNNDRKLKKAHEFDVQFASGIAEVKERNTYLMEEQNSKRKEIPYYSFGGGADFNWYHSIISSHSYAFSKTNIPPLKRKTVQLNNIPHNRLIIAEQLTRSSFPEIEGFPWQFNRKCLFSGIDREESFMREEKSDFDLRFELEDRQKEIYGD</sequence>
<dbReference type="RefSeq" id="WP_002705852.1">
    <property type="nucleotide sequence ID" value="NZ_AGRW01000052.1"/>
</dbReference>
<reference evidence="1 2" key="1">
    <citation type="submission" date="2011-09" db="EMBL/GenBank/DDBJ databases">
        <title>The draft genome of Treponema saccharophilum DSM 2985.</title>
        <authorList>
            <consortium name="US DOE Joint Genome Institute (JGI-PGF)"/>
            <person name="Lucas S."/>
            <person name="Copeland A."/>
            <person name="Lapidus A."/>
            <person name="Glavina del Rio T."/>
            <person name="Dalin E."/>
            <person name="Tice H."/>
            <person name="Bruce D."/>
            <person name="Goodwin L."/>
            <person name="Pitluck S."/>
            <person name="Peters L."/>
            <person name="Kyrpides N."/>
            <person name="Mavromatis K."/>
            <person name="Ivanova N."/>
            <person name="Markowitz V."/>
            <person name="Cheng J.-F."/>
            <person name="Hugenholtz P."/>
            <person name="Woyke T."/>
            <person name="Wu D."/>
            <person name="Gronow S."/>
            <person name="Wellnitz S."/>
            <person name="Brambilla E."/>
            <person name="Klenk H.-P."/>
            <person name="Eisen J.A."/>
        </authorList>
    </citation>
    <scope>NUCLEOTIDE SEQUENCE [LARGE SCALE GENOMIC DNA]</scope>
    <source>
        <strain evidence="1 2">DSM 2985</strain>
    </source>
</reference>
<dbReference type="Gene3D" id="3.30.420.40">
    <property type="match status" value="1"/>
</dbReference>
<evidence type="ECO:0008006" key="3">
    <source>
        <dbReference type="Google" id="ProtNLM"/>
    </source>
</evidence>
<dbReference type="OrthoDB" id="5464671at2"/>
<dbReference type="STRING" id="907348.TresaDRAFT_0934"/>
<dbReference type="InterPro" id="IPR043129">
    <property type="entry name" value="ATPase_NBD"/>
</dbReference>
<organism evidence="1 2">
    <name type="scientific">Treponema saccharophilum DSM 2985</name>
    <dbReference type="NCBI Taxonomy" id="907348"/>
    <lineage>
        <taxon>Bacteria</taxon>
        <taxon>Pseudomonadati</taxon>
        <taxon>Spirochaetota</taxon>
        <taxon>Spirochaetia</taxon>
        <taxon>Spirochaetales</taxon>
        <taxon>Treponemataceae</taxon>
        <taxon>Treponema</taxon>
    </lineage>
</organism>